<dbReference type="AlphaFoldDB" id="A0A8T0WM80"/>
<sequence length="54" mass="6720">MDHQEQLMYFFHMELWMRYLRQPVIHSRSTCTWIASCTQVWQYSDIATNKEFCK</sequence>
<evidence type="ECO:0000313" key="1">
    <source>
        <dbReference type="EMBL" id="KAG2650731.1"/>
    </source>
</evidence>
<name>A0A8T0WM80_PANVG</name>
<accession>A0A8T0WM80</accession>
<reference evidence="1" key="1">
    <citation type="submission" date="2020-05" db="EMBL/GenBank/DDBJ databases">
        <title>WGS assembly of Panicum virgatum.</title>
        <authorList>
            <person name="Lovell J.T."/>
            <person name="Jenkins J."/>
            <person name="Shu S."/>
            <person name="Juenger T.E."/>
            <person name="Schmutz J."/>
        </authorList>
    </citation>
    <scope>NUCLEOTIDE SEQUENCE</scope>
    <source>
        <strain evidence="1">AP13</strain>
    </source>
</reference>
<gene>
    <name evidence="1" type="ORF">PVAP13_1NG139400</name>
</gene>
<proteinExistence type="predicted"/>
<dbReference type="Proteomes" id="UP000823388">
    <property type="component" value="Chromosome 1N"/>
</dbReference>
<organism evidence="1 2">
    <name type="scientific">Panicum virgatum</name>
    <name type="common">Blackwell switchgrass</name>
    <dbReference type="NCBI Taxonomy" id="38727"/>
    <lineage>
        <taxon>Eukaryota</taxon>
        <taxon>Viridiplantae</taxon>
        <taxon>Streptophyta</taxon>
        <taxon>Embryophyta</taxon>
        <taxon>Tracheophyta</taxon>
        <taxon>Spermatophyta</taxon>
        <taxon>Magnoliopsida</taxon>
        <taxon>Liliopsida</taxon>
        <taxon>Poales</taxon>
        <taxon>Poaceae</taxon>
        <taxon>PACMAD clade</taxon>
        <taxon>Panicoideae</taxon>
        <taxon>Panicodae</taxon>
        <taxon>Paniceae</taxon>
        <taxon>Panicinae</taxon>
        <taxon>Panicum</taxon>
        <taxon>Panicum sect. Hiantes</taxon>
    </lineage>
</organism>
<protein>
    <submittedName>
        <fullName evidence="1">Uncharacterized protein</fullName>
    </submittedName>
</protein>
<keyword evidence="2" id="KW-1185">Reference proteome</keyword>
<dbReference type="EMBL" id="CM029038">
    <property type="protein sequence ID" value="KAG2650731.1"/>
    <property type="molecule type" value="Genomic_DNA"/>
</dbReference>
<evidence type="ECO:0000313" key="2">
    <source>
        <dbReference type="Proteomes" id="UP000823388"/>
    </source>
</evidence>
<comment type="caution">
    <text evidence="1">The sequence shown here is derived from an EMBL/GenBank/DDBJ whole genome shotgun (WGS) entry which is preliminary data.</text>
</comment>